<feature type="transmembrane region" description="Helical" evidence="1">
    <location>
        <begin position="12"/>
        <end position="29"/>
    </location>
</feature>
<accession>A0AAY4DJS5</accession>
<reference evidence="2 3" key="1">
    <citation type="submission" date="2020-06" db="EMBL/GenBank/DDBJ databases">
        <authorList>
            <consortium name="Wellcome Sanger Institute Data Sharing"/>
        </authorList>
    </citation>
    <scope>NUCLEOTIDE SEQUENCE [LARGE SCALE GENOMIC DNA]</scope>
</reference>
<keyword evidence="3" id="KW-1185">Reference proteome</keyword>
<sequence length="68" mass="8066">MELPFTRLELFFIFLAFTVFSIFSIASLYKCSQSVTGTFTKLLMDKFDLRFVAQFMLPFCTFHPWFLS</sequence>
<dbReference type="Ensembl" id="ENSDCDT00010055980.1">
    <property type="protein sequence ID" value="ENSDCDP00010045792.1"/>
    <property type="gene ID" value="ENSDCDG00010028136.1"/>
</dbReference>
<proteinExistence type="predicted"/>
<reference evidence="2" key="2">
    <citation type="submission" date="2025-08" db="UniProtKB">
        <authorList>
            <consortium name="Ensembl"/>
        </authorList>
    </citation>
    <scope>IDENTIFICATION</scope>
</reference>
<feature type="transmembrane region" description="Helical" evidence="1">
    <location>
        <begin position="49"/>
        <end position="67"/>
    </location>
</feature>
<dbReference type="Proteomes" id="UP000694580">
    <property type="component" value="Chromosome 4"/>
</dbReference>
<protein>
    <recommendedName>
        <fullName evidence="4">ATP synthase F0 subunit 8</fullName>
    </recommendedName>
</protein>
<evidence type="ECO:0000313" key="3">
    <source>
        <dbReference type="Proteomes" id="UP000694580"/>
    </source>
</evidence>
<keyword evidence="1" id="KW-0472">Membrane</keyword>
<name>A0AAY4DJS5_9TELE</name>
<keyword evidence="1" id="KW-0812">Transmembrane</keyword>
<evidence type="ECO:0008006" key="4">
    <source>
        <dbReference type="Google" id="ProtNLM"/>
    </source>
</evidence>
<keyword evidence="1" id="KW-1133">Transmembrane helix</keyword>
<dbReference type="AlphaFoldDB" id="A0AAY4DJS5"/>
<evidence type="ECO:0000313" key="2">
    <source>
        <dbReference type="Ensembl" id="ENSDCDP00010045792.1"/>
    </source>
</evidence>
<organism evidence="2 3">
    <name type="scientific">Denticeps clupeoides</name>
    <name type="common">denticle herring</name>
    <dbReference type="NCBI Taxonomy" id="299321"/>
    <lineage>
        <taxon>Eukaryota</taxon>
        <taxon>Metazoa</taxon>
        <taxon>Chordata</taxon>
        <taxon>Craniata</taxon>
        <taxon>Vertebrata</taxon>
        <taxon>Euteleostomi</taxon>
        <taxon>Actinopterygii</taxon>
        <taxon>Neopterygii</taxon>
        <taxon>Teleostei</taxon>
        <taxon>Clupei</taxon>
        <taxon>Clupeiformes</taxon>
        <taxon>Denticipitoidei</taxon>
        <taxon>Denticipitidae</taxon>
        <taxon>Denticeps</taxon>
    </lineage>
</organism>
<evidence type="ECO:0000256" key="1">
    <source>
        <dbReference type="SAM" id="Phobius"/>
    </source>
</evidence>
<reference evidence="2" key="3">
    <citation type="submission" date="2025-09" db="UniProtKB">
        <authorList>
            <consortium name="Ensembl"/>
        </authorList>
    </citation>
    <scope>IDENTIFICATION</scope>
</reference>